<evidence type="ECO:0000256" key="3">
    <source>
        <dbReference type="ARBA" id="ARBA00022679"/>
    </source>
</evidence>
<protein>
    <recommendedName>
        <fullName evidence="1">D-inositol 3-phosphate glycosyltransferase</fullName>
    </recommendedName>
</protein>
<dbReference type="InterPro" id="IPR028098">
    <property type="entry name" value="Glyco_trans_4-like_N"/>
</dbReference>
<evidence type="ECO:0000256" key="1">
    <source>
        <dbReference type="ARBA" id="ARBA00021292"/>
    </source>
</evidence>
<dbReference type="PANTHER" id="PTHR12526">
    <property type="entry name" value="GLYCOSYLTRANSFERASE"/>
    <property type="match status" value="1"/>
</dbReference>
<dbReference type="Pfam" id="PF00534">
    <property type="entry name" value="Glycos_transf_1"/>
    <property type="match status" value="1"/>
</dbReference>
<evidence type="ECO:0000313" key="8">
    <source>
        <dbReference type="EMBL" id="WTU45154.1"/>
    </source>
</evidence>
<feature type="domain" description="Glycosyltransferase subfamily 4-like N-terminal" evidence="6">
    <location>
        <begin position="56"/>
        <end position="180"/>
    </location>
</feature>
<gene>
    <name evidence="7" type="ORF">OHV25_00690</name>
    <name evidence="8" type="ORF">OHV25_39150</name>
</gene>
<feature type="compositionally biased region" description="Basic and acidic residues" evidence="4">
    <location>
        <begin position="387"/>
        <end position="398"/>
    </location>
</feature>
<name>A0AAU2GS98_9ACTN</name>
<accession>A0AAU2GS98</accession>
<dbReference type="AlphaFoldDB" id="A0AAU2GS98"/>
<reference evidence="7" key="1">
    <citation type="submission" date="2022-10" db="EMBL/GenBank/DDBJ databases">
        <title>The complete genomes of actinobacterial strains from the NBC collection.</title>
        <authorList>
            <person name="Joergensen T.S."/>
            <person name="Alvarez Arevalo M."/>
            <person name="Sterndorff E.B."/>
            <person name="Faurdal D."/>
            <person name="Vuksanovic O."/>
            <person name="Mourched A.-S."/>
            <person name="Charusanti P."/>
            <person name="Shaw S."/>
            <person name="Blin K."/>
            <person name="Weber T."/>
        </authorList>
    </citation>
    <scope>NUCLEOTIDE SEQUENCE</scope>
    <source>
        <strain evidence="7">NBC_00060</strain>
    </source>
</reference>
<proteinExistence type="predicted"/>
<dbReference type="Gene3D" id="3.40.50.2000">
    <property type="entry name" value="Glycogen Phosphorylase B"/>
    <property type="match status" value="2"/>
</dbReference>
<feature type="region of interest" description="Disordered" evidence="4">
    <location>
        <begin position="374"/>
        <end position="398"/>
    </location>
</feature>
<evidence type="ECO:0000256" key="2">
    <source>
        <dbReference type="ARBA" id="ARBA00022676"/>
    </source>
</evidence>
<feature type="compositionally biased region" description="Low complexity" evidence="4">
    <location>
        <begin position="374"/>
        <end position="383"/>
    </location>
</feature>
<dbReference type="PANTHER" id="PTHR12526:SF637">
    <property type="entry name" value="GLYCOSYLTRANSFERASE EPSF-RELATED"/>
    <property type="match status" value="1"/>
</dbReference>
<evidence type="ECO:0000256" key="4">
    <source>
        <dbReference type="SAM" id="MobiDB-lite"/>
    </source>
</evidence>
<keyword evidence="3" id="KW-0808">Transferase</keyword>
<dbReference type="EMBL" id="CP108253">
    <property type="protein sequence ID" value="WTU38204.1"/>
    <property type="molecule type" value="Genomic_DNA"/>
</dbReference>
<dbReference type="GO" id="GO:0016757">
    <property type="term" value="F:glycosyltransferase activity"/>
    <property type="evidence" value="ECO:0007669"/>
    <property type="project" value="UniProtKB-KW"/>
</dbReference>
<dbReference type="InterPro" id="IPR001296">
    <property type="entry name" value="Glyco_trans_1"/>
</dbReference>
<sequence>MTTQLLSILTGINRTCVPSSGSMILASDLYGAMPGFHTTFLGRAPVAPAWKAAFDRLITLSTAKRPHGPDFAPYVDALTREVGALVNEIQPHAIHAQNLGFALSLALTRTAGNIPIIAIAHGPDVMAAERSPSEREGMNEVAAASAAIVAPTSALADRIDRLTRHRFTDRLTVIPWGIRLSDARVRNQPPTGIGPLSLVHAGRLDDNKSTITAVKALALTDQPHHLTVIGEGILREHLEQRAIELGLRDRVLFVPFLPRTELWRRLPGFDAFVFTTRGLEAFGLVLIEAQAHGLPVAYSDLPGVRDVLGNGGVPYTPGNPHSLAEALDEMGRDLHRRQDLTKEALHNARRYDITATGRQLRELTLRVASSAAAPSASAGHATAGRVHKPEPALKADREPADADLTCVRNGGGAADPLVTRVACRP</sequence>
<evidence type="ECO:0000259" key="6">
    <source>
        <dbReference type="Pfam" id="PF13439"/>
    </source>
</evidence>
<evidence type="ECO:0000313" key="7">
    <source>
        <dbReference type="EMBL" id="WTU38204.1"/>
    </source>
</evidence>
<organism evidence="7">
    <name type="scientific">Streptomyces sp. NBC_00060</name>
    <dbReference type="NCBI Taxonomy" id="2975636"/>
    <lineage>
        <taxon>Bacteria</taxon>
        <taxon>Bacillati</taxon>
        <taxon>Actinomycetota</taxon>
        <taxon>Actinomycetes</taxon>
        <taxon>Kitasatosporales</taxon>
        <taxon>Streptomycetaceae</taxon>
        <taxon>Streptomyces</taxon>
    </lineage>
</organism>
<keyword evidence="2" id="KW-0328">Glycosyltransferase</keyword>
<feature type="domain" description="Glycosyl transferase family 1" evidence="5">
    <location>
        <begin position="197"/>
        <end position="344"/>
    </location>
</feature>
<dbReference type="CDD" id="cd03801">
    <property type="entry name" value="GT4_PimA-like"/>
    <property type="match status" value="1"/>
</dbReference>
<evidence type="ECO:0000259" key="5">
    <source>
        <dbReference type="Pfam" id="PF00534"/>
    </source>
</evidence>
<dbReference type="SUPFAM" id="SSF53756">
    <property type="entry name" value="UDP-Glycosyltransferase/glycogen phosphorylase"/>
    <property type="match status" value="1"/>
</dbReference>
<dbReference type="Pfam" id="PF13439">
    <property type="entry name" value="Glyco_transf_4"/>
    <property type="match status" value="1"/>
</dbReference>
<dbReference type="EMBL" id="CP108253">
    <property type="protein sequence ID" value="WTU45154.1"/>
    <property type="molecule type" value="Genomic_DNA"/>
</dbReference>